<feature type="signal peptide" evidence="2">
    <location>
        <begin position="1"/>
        <end position="30"/>
    </location>
</feature>
<keyword evidence="2" id="KW-0732">Signal</keyword>
<gene>
    <name evidence="3" type="ORF">PLEPLA_LOCUS25087</name>
</gene>
<dbReference type="Proteomes" id="UP001153269">
    <property type="component" value="Unassembled WGS sequence"/>
</dbReference>
<accession>A0A9N7UUI2</accession>
<feature type="region of interest" description="Disordered" evidence="1">
    <location>
        <begin position="26"/>
        <end position="113"/>
    </location>
</feature>
<feature type="compositionally biased region" description="Basic residues" evidence="1">
    <location>
        <begin position="35"/>
        <end position="46"/>
    </location>
</feature>
<feature type="chain" id="PRO_5040369585" evidence="2">
    <location>
        <begin position="31"/>
        <end position="113"/>
    </location>
</feature>
<evidence type="ECO:0000256" key="1">
    <source>
        <dbReference type="SAM" id="MobiDB-lite"/>
    </source>
</evidence>
<proteinExistence type="predicted"/>
<protein>
    <submittedName>
        <fullName evidence="3">Uncharacterized protein</fullName>
    </submittedName>
</protein>
<comment type="caution">
    <text evidence="3">The sequence shown here is derived from an EMBL/GenBank/DDBJ whole genome shotgun (WGS) entry which is preliminary data.</text>
</comment>
<sequence>MGSGDPVAQHLLCCCLVCMGLPLQSGSVVADKRNKSAARRQPRRTAGRGPPRERRVPPAGAVAEVIREKGPTRVQSRRRRPPYPVPSNGLPSAPAGDTTPRSKRKKAPAPLKP</sequence>
<evidence type="ECO:0000256" key="2">
    <source>
        <dbReference type="SAM" id="SignalP"/>
    </source>
</evidence>
<evidence type="ECO:0000313" key="3">
    <source>
        <dbReference type="EMBL" id="CAB1437054.1"/>
    </source>
</evidence>
<evidence type="ECO:0000313" key="4">
    <source>
        <dbReference type="Proteomes" id="UP001153269"/>
    </source>
</evidence>
<reference evidence="3" key="1">
    <citation type="submission" date="2020-03" db="EMBL/GenBank/DDBJ databases">
        <authorList>
            <person name="Weist P."/>
        </authorList>
    </citation>
    <scope>NUCLEOTIDE SEQUENCE</scope>
</reference>
<dbReference type="EMBL" id="CADEAL010001979">
    <property type="protein sequence ID" value="CAB1437054.1"/>
    <property type="molecule type" value="Genomic_DNA"/>
</dbReference>
<name>A0A9N7UUI2_PLEPL</name>
<dbReference type="AlphaFoldDB" id="A0A9N7UUI2"/>
<organism evidence="3 4">
    <name type="scientific">Pleuronectes platessa</name>
    <name type="common">European plaice</name>
    <dbReference type="NCBI Taxonomy" id="8262"/>
    <lineage>
        <taxon>Eukaryota</taxon>
        <taxon>Metazoa</taxon>
        <taxon>Chordata</taxon>
        <taxon>Craniata</taxon>
        <taxon>Vertebrata</taxon>
        <taxon>Euteleostomi</taxon>
        <taxon>Actinopterygii</taxon>
        <taxon>Neopterygii</taxon>
        <taxon>Teleostei</taxon>
        <taxon>Neoteleostei</taxon>
        <taxon>Acanthomorphata</taxon>
        <taxon>Carangaria</taxon>
        <taxon>Pleuronectiformes</taxon>
        <taxon>Pleuronectoidei</taxon>
        <taxon>Pleuronectidae</taxon>
        <taxon>Pleuronectes</taxon>
    </lineage>
</organism>
<keyword evidence="4" id="KW-1185">Reference proteome</keyword>